<gene>
    <name evidence="2" type="ORF">CTEN210_12836</name>
</gene>
<keyword evidence="1" id="KW-0812">Transmembrane</keyword>
<feature type="transmembrane region" description="Helical" evidence="1">
    <location>
        <begin position="338"/>
        <end position="363"/>
    </location>
</feature>
<keyword evidence="1" id="KW-1133">Transmembrane helix</keyword>
<dbReference type="AlphaFoldDB" id="A0AAD3HAG5"/>
<sequence length="667" mass="75390">MKKLRKNKIRPNIRCRKKNSQLAMMSDINEESNPQQSPFDETDIKIIKGVASKATALTNIASKDEAMSSIADKEPDMTNIANNAQFITENAGKKAAVLASIASNATALKNIADLQDDLENIVHLQEKMRDFLSRATNLAAKLLSEPDLPPGGSAIDDTQRLMKGNKEEDDDDSIKFGTNALTGGSVRGAEQDALVHDEENQPNHTCILPMISDIPRRVSPSSRGIVQETRIVEPKRGADHQMREQSAAPLNQAMDQAACQRRTAKQTQAFIMIVSSILLICSAIYRRHGIAKSSDDSFQTSRSPGPATFLFLGMFFFFSSDIVYFIEMLDNPPKLYSIKLWSFCFSMVGCCLFLIGAFGTFLFIEEKEDIGRWTWRREVWITGSAVLIISNFFQCIVERNINAGIMTFVSLGFGQLHNIIFLFSAVLAFDKDKQHEAANSFIAGAVLFFLQAICFNRSIDFDNVLPFSSFFRRLFLCNDDPEEFMKDPTNPDDILEYNRRCRDIIKEENNLVNHRMSWFLQFQGFLFLSASGFVTRKSDPISRIILAFPGICSGYSIKAAITAAEAAMNDMNRKIQKLSKDHDVITYPIWGLPISKRKWRFGNSPKSSLVGLIQFSWIVIAAYSAVIIYLELEENPKEWRKLFIEPNEPVIVEFKWLKRTTWTKHTT</sequence>
<proteinExistence type="predicted"/>
<comment type="caution">
    <text evidence="2">The sequence shown here is derived from an EMBL/GenBank/DDBJ whole genome shotgun (WGS) entry which is preliminary data.</text>
</comment>
<keyword evidence="3" id="KW-1185">Reference proteome</keyword>
<evidence type="ECO:0000313" key="3">
    <source>
        <dbReference type="Proteomes" id="UP001054902"/>
    </source>
</evidence>
<feature type="transmembrane region" description="Helical" evidence="1">
    <location>
        <begin position="269"/>
        <end position="286"/>
    </location>
</feature>
<evidence type="ECO:0000313" key="2">
    <source>
        <dbReference type="EMBL" id="GFH56360.1"/>
    </source>
</evidence>
<keyword evidence="1" id="KW-0472">Membrane</keyword>
<name>A0AAD3HAG5_9STRA</name>
<feature type="transmembrane region" description="Helical" evidence="1">
    <location>
        <begin position="307"/>
        <end position="326"/>
    </location>
</feature>
<feature type="transmembrane region" description="Helical" evidence="1">
    <location>
        <begin position="375"/>
        <end position="393"/>
    </location>
</feature>
<reference evidence="2 3" key="1">
    <citation type="journal article" date="2021" name="Sci. Rep.">
        <title>The genome of the diatom Chaetoceros tenuissimus carries an ancient integrated fragment of an extant virus.</title>
        <authorList>
            <person name="Hongo Y."/>
            <person name="Kimura K."/>
            <person name="Takaki Y."/>
            <person name="Yoshida Y."/>
            <person name="Baba S."/>
            <person name="Kobayashi G."/>
            <person name="Nagasaki K."/>
            <person name="Hano T."/>
            <person name="Tomaru Y."/>
        </authorList>
    </citation>
    <scope>NUCLEOTIDE SEQUENCE [LARGE SCALE GENOMIC DNA]</scope>
    <source>
        <strain evidence="2 3">NIES-3715</strain>
    </source>
</reference>
<accession>A0AAD3HAG5</accession>
<feature type="transmembrane region" description="Helical" evidence="1">
    <location>
        <begin position="441"/>
        <end position="459"/>
    </location>
</feature>
<feature type="transmembrane region" description="Helical" evidence="1">
    <location>
        <begin position="607"/>
        <end position="630"/>
    </location>
</feature>
<organism evidence="2 3">
    <name type="scientific">Chaetoceros tenuissimus</name>
    <dbReference type="NCBI Taxonomy" id="426638"/>
    <lineage>
        <taxon>Eukaryota</taxon>
        <taxon>Sar</taxon>
        <taxon>Stramenopiles</taxon>
        <taxon>Ochrophyta</taxon>
        <taxon>Bacillariophyta</taxon>
        <taxon>Coscinodiscophyceae</taxon>
        <taxon>Chaetocerotophycidae</taxon>
        <taxon>Chaetocerotales</taxon>
        <taxon>Chaetocerotaceae</taxon>
        <taxon>Chaetoceros</taxon>
    </lineage>
</organism>
<dbReference type="EMBL" id="BLLK01000051">
    <property type="protein sequence ID" value="GFH56360.1"/>
    <property type="molecule type" value="Genomic_DNA"/>
</dbReference>
<dbReference type="Proteomes" id="UP001054902">
    <property type="component" value="Unassembled WGS sequence"/>
</dbReference>
<protein>
    <submittedName>
        <fullName evidence="2">Uncharacterized protein</fullName>
    </submittedName>
</protein>
<feature type="transmembrane region" description="Helical" evidence="1">
    <location>
        <begin position="405"/>
        <end position="429"/>
    </location>
</feature>
<evidence type="ECO:0000256" key="1">
    <source>
        <dbReference type="SAM" id="Phobius"/>
    </source>
</evidence>